<comment type="catalytic activity">
    <reaction evidence="12 14">
        <text>riboflavin + ATP = FMN + ADP + H(+)</text>
        <dbReference type="Rhea" id="RHEA:14357"/>
        <dbReference type="ChEBI" id="CHEBI:15378"/>
        <dbReference type="ChEBI" id="CHEBI:30616"/>
        <dbReference type="ChEBI" id="CHEBI:57986"/>
        <dbReference type="ChEBI" id="CHEBI:58210"/>
        <dbReference type="ChEBI" id="CHEBI:456216"/>
        <dbReference type="EC" id="2.7.1.26"/>
    </reaction>
</comment>
<dbReference type="Pfam" id="PF01687">
    <property type="entry name" value="Flavokinase"/>
    <property type="match status" value="1"/>
</dbReference>
<dbReference type="SUPFAM" id="SSF52374">
    <property type="entry name" value="Nucleotidylyl transferase"/>
    <property type="match status" value="1"/>
</dbReference>
<evidence type="ECO:0000256" key="4">
    <source>
        <dbReference type="ARBA" id="ARBA00022643"/>
    </source>
</evidence>
<keyword evidence="3 14" id="KW-0285">Flavoprotein</keyword>
<keyword evidence="9 14" id="KW-0274">FAD</keyword>
<dbReference type="GO" id="GO:0009231">
    <property type="term" value="P:riboflavin biosynthetic process"/>
    <property type="evidence" value="ECO:0007669"/>
    <property type="project" value="InterPro"/>
</dbReference>
<organism evidence="16 17">
    <name type="scientific">Mediterraneibacter hominis</name>
    <dbReference type="NCBI Taxonomy" id="2763054"/>
    <lineage>
        <taxon>Bacteria</taxon>
        <taxon>Bacillati</taxon>
        <taxon>Bacillota</taxon>
        <taxon>Clostridia</taxon>
        <taxon>Lachnospirales</taxon>
        <taxon>Lachnospiraceae</taxon>
        <taxon>Mediterraneibacter</taxon>
    </lineage>
</organism>
<reference evidence="16" key="1">
    <citation type="submission" date="2020-08" db="EMBL/GenBank/DDBJ databases">
        <title>Genome public.</title>
        <authorList>
            <person name="Liu C."/>
            <person name="Sun Q."/>
        </authorList>
    </citation>
    <scope>NUCLEOTIDE SEQUENCE</scope>
    <source>
        <strain evidence="16">NSJ-55</strain>
    </source>
</reference>
<protein>
    <recommendedName>
        <fullName evidence="14">Riboflavin biosynthesis protein</fullName>
    </recommendedName>
    <domain>
        <recommendedName>
            <fullName evidence="14">Riboflavin kinase</fullName>
            <ecNumber evidence="14">2.7.1.26</ecNumber>
        </recommendedName>
        <alternativeName>
            <fullName evidence="14">Flavokinase</fullName>
        </alternativeName>
    </domain>
    <domain>
        <recommendedName>
            <fullName evidence="14">FMN adenylyltransferase</fullName>
            <ecNumber evidence="14">2.7.7.2</ecNumber>
        </recommendedName>
        <alternativeName>
            <fullName evidence="14">FAD pyrophosphorylase</fullName>
        </alternativeName>
        <alternativeName>
            <fullName evidence="14">FAD synthase</fullName>
        </alternativeName>
    </domain>
</protein>
<comment type="pathway">
    <text evidence="1 14">Cofactor biosynthesis; FAD biosynthesis; FAD from FMN: step 1/1.</text>
</comment>
<keyword evidence="17" id="KW-1185">Reference proteome</keyword>
<comment type="caution">
    <text evidence="16">The sequence shown here is derived from an EMBL/GenBank/DDBJ whole genome shotgun (WGS) entry which is preliminary data.</text>
</comment>
<evidence type="ECO:0000256" key="13">
    <source>
        <dbReference type="ARBA" id="ARBA00049494"/>
    </source>
</evidence>
<dbReference type="InterPro" id="IPR023468">
    <property type="entry name" value="Riboflavin_kinase"/>
</dbReference>
<proteinExistence type="inferred from homology"/>
<dbReference type="EC" id="2.7.7.2" evidence="14"/>
<dbReference type="PANTHER" id="PTHR22749">
    <property type="entry name" value="RIBOFLAVIN KINASE/FMN ADENYLYLTRANSFERASE"/>
    <property type="match status" value="1"/>
</dbReference>
<gene>
    <name evidence="16" type="ORF">H8S37_03630</name>
</gene>
<dbReference type="Gene3D" id="3.40.50.620">
    <property type="entry name" value="HUPs"/>
    <property type="match status" value="1"/>
</dbReference>
<dbReference type="RefSeq" id="WP_186874669.1">
    <property type="nucleotide sequence ID" value="NZ_JACOPF010000001.1"/>
</dbReference>
<evidence type="ECO:0000313" key="16">
    <source>
        <dbReference type="EMBL" id="MBC5688025.1"/>
    </source>
</evidence>
<dbReference type="Pfam" id="PF06574">
    <property type="entry name" value="FAD_syn"/>
    <property type="match status" value="1"/>
</dbReference>
<comment type="similarity">
    <text evidence="14">Belongs to the ribF family.</text>
</comment>
<keyword evidence="7 14" id="KW-0547">Nucleotide-binding</keyword>
<evidence type="ECO:0000256" key="14">
    <source>
        <dbReference type="PIRNR" id="PIRNR004491"/>
    </source>
</evidence>
<keyword evidence="4 14" id="KW-0288">FMN</keyword>
<dbReference type="InterPro" id="IPR004821">
    <property type="entry name" value="Cyt_trans-like"/>
</dbReference>
<dbReference type="Proteomes" id="UP000652477">
    <property type="component" value="Unassembled WGS sequence"/>
</dbReference>
<dbReference type="SUPFAM" id="SSF82114">
    <property type="entry name" value="Riboflavin kinase-like"/>
    <property type="match status" value="1"/>
</dbReference>
<dbReference type="GO" id="GO:0005524">
    <property type="term" value="F:ATP binding"/>
    <property type="evidence" value="ECO:0007669"/>
    <property type="project" value="UniProtKB-UniRule"/>
</dbReference>
<dbReference type="CDD" id="cd02064">
    <property type="entry name" value="FAD_synthetase_N"/>
    <property type="match status" value="1"/>
</dbReference>
<keyword evidence="5 14" id="KW-0808">Transferase</keyword>
<dbReference type="NCBIfam" id="NF004162">
    <property type="entry name" value="PRK05627.1-5"/>
    <property type="match status" value="1"/>
</dbReference>
<dbReference type="AlphaFoldDB" id="A0A923LGT1"/>
<evidence type="ECO:0000259" key="15">
    <source>
        <dbReference type="SMART" id="SM00904"/>
    </source>
</evidence>
<evidence type="ECO:0000256" key="5">
    <source>
        <dbReference type="ARBA" id="ARBA00022679"/>
    </source>
</evidence>
<dbReference type="PANTHER" id="PTHR22749:SF6">
    <property type="entry name" value="RIBOFLAVIN KINASE"/>
    <property type="match status" value="1"/>
</dbReference>
<evidence type="ECO:0000256" key="10">
    <source>
        <dbReference type="ARBA" id="ARBA00022840"/>
    </source>
</evidence>
<evidence type="ECO:0000256" key="3">
    <source>
        <dbReference type="ARBA" id="ARBA00022630"/>
    </source>
</evidence>
<dbReference type="GO" id="GO:0003919">
    <property type="term" value="F:FMN adenylyltransferase activity"/>
    <property type="evidence" value="ECO:0007669"/>
    <property type="project" value="UniProtKB-UniRule"/>
</dbReference>
<evidence type="ECO:0000256" key="9">
    <source>
        <dbReference type="ARBA" id="ARBA00022827"/>
    </source>
</evidence>
<dbReference type="InterPro" id="IPR014729">
    <property type="entry name" value="Rossmann-like_a/b/a_fold"/>
</dbReference>
<accession>A0A923LGT1</accession>
<evidence type="ECO:0000256" key="11">
    <source>
        <dbReference type="ARBA" id="ARBA00023268"/>
    </source>
</evidence>
<dbReference type="InterPro" id="IPR023465">
    <property type="entry name" value="Riboflavin_kinase_dom_sf"/>
</dbReference>
<evidence type="ECO:0000256" key="12">
    <source>
        <dbReference type="ARBA" id="ARBA00047880"/>
    </source>
</evidence>
<evidence type="ECO:0000256" key="2">
    <source>
        <dbReference type="ARBA" id="ARBA00005201"/>
    </source>
</evidence>
<evidence type="ECO:0000256" key="6">
    <source>
        <dbReference type="ARBA" id="ARBA00022695"/>
    </source>
</evidence>
<dbReference type="GO" id="GO:0006747">
    <property type="term" value="P:FAD biosynthetic process"/>
    <property type="evidence" value="ECO:0007669"/>
    <property type="project" value="UniProtKB-UniRule"/>
</dbReference>
<sequence length="311" mass="35588">MRYITDIQSYQGKKRTAVTLGKFDGLHRGHQKLIEKIKEYAEKNCESVVFAFDMGRDCLMTNEERRNKLEGQIDCLITCSFTEELRTMEAERFIQEILVKKLQVKYIAVGADFRFGYEKKGDVRMLASFAAEYGYQLEVVEKERYKGRVISSTYIKEALSQGAVELANTLLGYRYGMAGIVEHGRQLGRTLGFPTMNVAPEKGKVLPRFGVYACRIKVEGIWYEGIGNVGVKPTVSDERRLLTEVYAFAYHADAYGKKAEIEFCTFERPETTFSSIEELKKHVEQDIAYGKAFFEEQRVESQEADRQKPAG</sequence>
<dbReference type="PIRSF" id="PIRSF004491">
    <property type="entry name" value="FAD_Synth"/>
    <property type="match status" value="1"/>
</dbReference>
<evidence type="ECO:0000313" key="17">
    <source>
        <dbReference type="Proteomes" id="UP000652477"/>
    </source>
</evidence>
<keyword evidence="8 14" id="KW-0418">Kinase</keyword>
<dbReference type="InterPro" id="IPR002606">
    <property type="entry name" value="Riboflavin_kinase_bac"/>
</dbReference>
<name>A0A923LGT1_9FIRM</name>
<keyword evidence="10 14" id="KW-0067">ATP-binding</keyword>
<evidence type="ECO:0000256" key="8">
    <source>
        <dbReference type="ARBA" id="ARBA00022777"/>
    </source>
</evidence>
<comment type="pathway">
    <text evidence="2 14">Cofactor biosynthesis; FMN biosynthesis; FMN from riboflavin (ATP route): step 1/1.</text>
</comment>
<dbReference type="NCBIfam" id="TIGR00125">
    <property type="entry name" value="cyt_tran_rel"/>
    <property type="match status" value="1"/>
</dbReference>
<feature type="domain" description="Riboflavin kinase" evidence="15">
    <location>
        <begin position="170"/>
        <end position="295"/>
    </location>
</feature>
<dbReference type="GO" id="GO:0008531">
    <property type="term" value="F:riboflavin kinase activity"/>
    <property type="evidence" value="ECO:0007669"/>
    <property type="project" value="UniProtKB-UniRule"/>
</dbReference>
<dbReference type="EC" id="2.7.1.26" evidence="14"/>
<dbReference type="InterPro" id="IPR015865">
    <property type="entry name" value="Riboflavin_kinase_bac/euk"/>
</dbReference>
<dbReference type="EMBL" id="JACOPF010000001">
    <property type="protein sequence ID" value="MBC5688025.1"/>
    <property type="molecule type" value="Genomic_DNA"/>
</dbReference>
<evidence type="ECO:0000256" key="7">
    <source>
        <dbReference type="ARBA" id="ARBA00022741"/>
    </source>
</evidence>
<comment type="catalytic activity">
    <reaction evidence="13 14">
        <text>FMN + ATP + H(+) = FAD + diphosphate</text>
        <dbReference type="Rhea" id="RHEA:17237"/>
        <dbReference type="ChEBI" id="CHEBI:15378"/>
        <dbReference type="ChEBI" id="CHEBI:30616"/>
        <dbReference type="ChEBI" id="CHEBI:33019"/>
        <dbReference type="ChEBI" id="CHEBI:57692"/>
        <dbReference type="ChEBI" id="CHEBI:58210"/>
        <dbReference type="EC" id="2.7.7.2"/>
    </reaction>
</comment>
<dbReference type="SMART" id="SM00904">
    <property type="entry name" value="Flavokinase"/>
    <property type="match status" value="1"/>
</dbReference>
<dbReference type="GO" id="GO:0009398">
    <property type="term" value="P:FMN biosynthetic process"/>
    <property type="evidence" value="ECO:0007669"/>
    <property type="project" value="UniProtKB-UniRule"/>
</dbReference>
<keyword evidence="11" id="KW-0511">Multifunctional enzyme</keyword>
<dbReference type="NCBIfam" id="TIGR00083">
    <property type="entry name" value="ribF"/>
    <property type="match status" value="1"/>
</dbReference>
<keyword evidence="6 14" id="KW-0548">Nucleotidyltransferase</keyword>
<evidence type="ECO:0000256" key="1">
    <source>
        <dbReference type="ARBA" id="ARBA00004726"/>
    </source>
</evidence>
<dbReference type="Gene3D" id="2.40.30.30">
    <property type="entry name" value="Riboflavin kinase-like"/>
    <property type="match status" value="1"/>
</dbReference>
<dbReference type="InterPro" id="IPR015864">
    <property type="entry name" value="FAD_synthase"/>
</dbReference>